<name>A0A8J4WYR2_CLAMG</name>
<proteinExistence type="inferred from homology"/>
<evidence type="ECO:0000256" key="5">
    <source>
        <dbReference type="ARBA" id="ARBA00023136"/>
    </source>
</evidence>
<sequence length="217" mass="22927">MASASVPLTNVRSGYTIVTQVVPSSTVPAAAEQNSSQTHSPLQKFLKGEPKALGVVQIMIGLLTILFGIVMAVPYWSISVRSGVVFWGSLFHISAGSLAVSASNKLNKCVVKAALVLNIFSTIASGIAIIMLSLDLVIHHGCYSYGCGYNYASESFMNGISGVLLVFSLLQFAISIVVSAFTCKATCSNQPIVNIINGSEPESVFLCQFHPSLSDTT</sequence>
<evidence type="ECO:0000256" key="3">
    <source>
        <dbReference type="ARBA" id="ARBA00022692"/>
    </source>
</evidence>
<feature type="transmembrane region" description="Helical" evidence="6">
    <location>
        <begin position="52"/>
        <end position="78"/>
    </location>
</feature>
<feature type="non-terminal residue" evidence="7">
    <location>
        <position position="217"/>
    </location>
</feature>
<evidence type="ECO:0000313" key="8">
    <source>
        <dbReference type="Proteomes" id="UP000727407"/>
    </source>
</evidence>
<feature type="transmembrane region" description="Helical" evidence="6">
    <location>
        <begin position="84"/>
        <end position="103"/>
    </location>
</feature>
<accession>A0A8J4WYR2</accession>
<dbReference type="PANTHER" id="PTHR23320">
    <property type="entry name" value="MEMBRANE-SPANNING 4-DOMAINS SUBFAMILY A MS4A -RELATED"/>
    <property type="match status" value="1"/>
</dbReference>
<comment type="caution">
    <text evidence="7">The sequence shown here is derived from an EMBL/GenBank/DDBJ whole genome shotgun (WGS) entry which is preliminary data.</text>
</comment>
<dbReference type="Pfam" id="PF04103">
    <property type="entry name" value="CD20"/>
    <property type="match status" value="1"/>
</dbReference>
<protein>
    <submittedName>
        <fullName evidence="7">Membrane-spanning 4-domains subfamily A member 4A-like</fullName>
    </submittedName>
</protein>
<feature type="transmembrane region" description="Helical" evidence="6">
    <location>
        <begin position="115"/>
        <end position="139"/>
    </location>
</feature>
<evidence type="ECO:0000256" key="4">
    <source>
        <dbReference type="ARBA" id="ARBA00022989"/>
    </source>
</evidence>
<dbReference type="PANTHER" id="PTHR23320:SF128">
    <property type="entry name" value="MEMBRANE-SPANNING 4-DOMAINS SUBFAMILY A MEMBER 4A"/>
    <property type="match status" value="1"/>
</dbReference>
<dbReference type="AlphaFoldDB" id="A0A8J4WYR2"/>
<keyword evidence="3 6" id="KW-0812">Transmembrane</keyword>
<evidence type="ECO:0000256" key="6">
    <source>
        <dbReference type="SAM" id="Phobius"/>
    </source>
</evidence>
<dbReference type="EMBL" id="QNUK01000264">
    <property type="protein sequence ID" value="KAF5896762.1"/>
    <property type="molecule type" value="Genomic_DNA"/>
</dbReference>
<keyword evidence="8" id="KW-1185">Reference proteome</keyword>
<gene>
    <name evidence="7" type="ORF">DAT39_013547</name>
</gene>
<keyword evidence="4 6" id="KW-1133">Transmembrane helix</keyword>
<feature type="transmembrane region" description="Helical" evidence="6">
    <location>
        <begin position="159"/>
        <end position="181"/>
    </location>
</feature>
<dbReference type="InterPro" id="IPR007237">
    <property type="entry name" value="CD20-like"/>
</dbReference>
<reference evidence="7" key="1">
    <citation type="submission" date="2020-07" db="EMBL/GenBank/DDBJ databases">
        <title>Clarias magur genome sequencing, assembly and annotation.</title>
        <authorList>
            <person name="Kushwaha B."/>
            <person name="Kumar R."/>
            <person name="Das P."/>
            <person name="Joshi C.G."/>
            <person name="Kumar D."/>
            <person name="Nagpure N.S."/>
            <person name="Pandey M."/>
            <person name="Agarwal S."/>
            <person name="Srivastava S."/>
            <person name="Singh M."/>
            <person name="Sahoo L."/>
            <person name="Jayasankar P."/>
            <person name="Meher P.K."/>
            <person name="Koringa P.G."/>
            <person name="Iquebal M.A."/>
            <person name="Das S.P."/>
            <person name="Bit A."/>
            <person name="Patnaik S."/>
            <person name="Patel N."/>
            <person name="Shah T.M."/>
            <person name="Hinsu A."/>
            <person name="Jena J.K."/>
        </authorList>
    </citation>
    <scope>NUCLEOTIDE SEQUENCE</scope>
    <source>
        <strain evidence="7">CIFAMagur01</strain>
        <tissue evidence="7">Testis</tissue>
    </source>
</reference>
<dbReference type="GO" id="GO:0016020">
    <property type="term" value="C:membrane"/>
    <property type="evidence" value="ECO:0007669"/>
    <property type="project" value="UniProtKB-SubCell"/>
</dbReference>
<dbReference type="Proteomes" id="UP000727407">
    <property type="component" value="Unassembled WGS sequence"/>
</dbReference>
<comment type="subcellular location">
    <subcellularLocation>
        <location evidence="1">Membrane</location>
        <topology evidence="1">Multi-pass membrane protein</topology>
    </subcellularLocation>
</comment>
<dbReference type="InterPro" id="IPR030417">
    <property type="entry name" value="MS4A"/>
</dbReference>
<evidence type="ECO:0000256" key="2">
    <source>
        <dbReference type="ARBA" id="ARBA00009565"/>
    </source>
</evidence>
<evidence type="ECO:0000256" key="1">
    <source>
        <dbReference type="ARBA" id="ARBA00004141"/>
    </source>
</evidence>
<organism evidence="7 8">
    <name type="scientific">Clarias magur</name>
    <name type="common">Asian catfish</name>
    <name type="synonym">Macropteronotus magur</name>
    <dbReference type="NCBI Taxonomy" id="1594786"/>
    <lineage>
        <taxon>Eukaryota</taxon>
        <taxon>Metazoa</taxon>
        <taxon>Chordata</taxon>
        <taxon>Craniata</taxon>
        <taxon>Vertebrata</taxon>
        <taxon>Euteleostomi</taxon>
        <taxon>Actinopterygii</taxon>
        <taxon>Neopterygii</taxon>
        <taxon>Teleostei</taxon>
        <taxon>Ostariophysi</taxon>
        <taxon>Siluriformes</taxon>
        <taxon>Clariidae</taxon>
        <taxon>Clarias</taxon>
    </lineage>
</organism>
<comment type="similarity">
    <text evidence="2">Belongs to the MS4A family.</text>
</comment>
<dbReference type="OrthoDB" id="10071849at2759"/>
<keyword evidence="5 6" id="KW-0472">Membrane</keyword>
<evidence type="ECO:0000313" key="7">
    <source>
        <dbReference type="EMBL" id="KAF5896762.1"/>
    </source>
</evidence>